<dbReference type="PANTHER" id="PTHR10977">
    <property type="entry name" value="DIPHOSPHOMEVALONATE DECARBOXYLASE"/>
    <property type="match status" value="1"/>
</dbReference>
<dbReference type="Gene3D" id="3.30.70.890">
    <property type="entry name" value="GHMP kinase, C-terminal domain"/>
    <property type="match status" value="1"/>
</dbReference>
<keyword evidence="6" id="KW-0443">Lipid metabolism</keyword>
<sequence length="319" mass="35194">MEKTVRAHTNIALIKYWGKADAKLRLPLMSSLSMTLDQFYTDTRVVKSDQDRFFLNGSEQTGSSKQRVFDYLHVLQKRLGQTGHLRVESTNHVPTAAGLASSSSAFAALAGAFCAYYKLEVSRKELSRLARLGSGSASRSIYGGFAIWQKGTDDASSYAYALDEKPKLDLQLLAVELNQQPKFLSSTGGMSQAPSSPFFQPWLARNQEELAAMTKAIQDNDFSRLGQLAELNANEMHAINLTAAPGFTYFEPATIAAIKLVQKIRASGIECYYTIDAGPNVKILCQLKNVKEITKQFVSEFENAKIVMQSFGPGISYLD</sequence>
<dbReference type="EC" id="4.1.1.33" evidence="2"/>
<evidence type="ECO:0000256" key="2">
    <source>
        <dbReference type="ARBA" id="ARBA00012296"/>
    </source>
</evidence>
<dbReference type="Proteomes" id="UP001321741">
    <property type="component" value="Chromosome"/>
</dbReference>
<proteinExistence type="inferred from homology"/>
<gene>
    <name evidence="10" type="primary">mvaD</name>
    <name evidence="10" type="ORF">KIM322_07750</name>
</gene>
<dbReference type="NCBIfam" id="TIGR01240">
    <property type="entry name" value="mevDPdecarb"/>
    <property type="match status" value="1"/>
</dbReference>
<dbReference type="InterPro" id="IPR029765">
    <property type="entry name" value="Mev_diP_decarb"/>
</dbReference>
<dbReference type="SUPFAM" id="SSF55060">
    <property type="entry name" value="GHMP Kinase, C-terminal domain"/>
    <property type="match status" value="1"/>
</dbReference>
<dbReference type="InterPro" id="IPR053859">
    <property type="entry name" value="MVD-like_N"/>
</dbReference>
<organism evidence="10 11">
    <name type="scientific">Lactobacillus xylocopicola</name>
    <dbReference type="NCBI Taxonomy" id="2976676"/>
    <lineage>
        <taxon>Bacteria</taxon>
        <taxon>Bacillati</taxon>
        <taxon>Bacillota</taxon>
        <taxon>Bacilli</taxon>
        <taxon>Lactobacillales</taxon>
        <taxon>Lactobacillaceae</taxon>
        <taxon>Lactobacillus</taxon>
    </lineage>
</organism>
<evidence type="ECO:0000256" key="3">
    <source>
        <dbReference type="ARBA" id="ARBA00022516"/>
    </source>
</evidence>
<evidence type="ECO:0000256" key="5">
    <source>
        <dbReference type="ARBA" id="ARBA00022840"/>
    </source>
</evidence>
<feature type="domain" description="Mvd1 C-terminal" evidence="8">
    <location>
        <begin position="178"/>
        <end position="306"/>
    </location>
</feature>
<dbReference type="Pfam" id="PF18376">
    <property type="entry name" value="MDD_C"/>
    <property type="match status" value="1"/>
</dbReference>
<keyword evidence="11" id="KW-1185">Reference proteome</keyword>
<keyword evidence="5" id="KW-0067">ATP-binding</keyword>
<evidence type="ECO:0000259" key="9">
    <source>
        <dbReference type="Pfam" id="PF22700"/>
    </source>
</evidence>
<dbReference type="EMBL" id="AP026803">
    <property type="protein sequence ID" value="BDR60514.1"/>
    <property type="molecule type" value="Genomic_DNA"/>
</dbReference>
<dbReference type="InterPro" id="IPR036554">
    <property type="entry name" value="GHMP_kinase_C_sf"/>
</dbReference>
<evidence type="ECO:0000256" key="4">
    <source>
        <dbReference type="ARBA" id="ARBA00022741"/>
    </source>
</evidence>
<evidence type="ECO:0000259" key="8">
    <source>
        <dbReference type="Pfam" id="PF18376"/>
    </source>
</evidence>
<name>A0ABN6SK12_9LACO</name>
<dbReference type="RefSeq" id="WP_317638211.1">
    <property type="nucleotide sequence ID" value="NZ_AP026803.1"/>
</dbReference>
<evidence type="ECO:0000256" key="7">
    <source>
        <dbReference type="ARBA" id="ARBA00023239"/>
    </source>
</evidence>
<dbReference type="InterPro" id="IPR014721">
    <property type="entry name" value="Ribsml_uS5_D2-typ_fold_subgr"/>
</dbReference>
<evidence type="ECO:0000256" key="6">
    <source>
        <dbReference type="ARBA" id="ARBA00023098"/>
    </source>
</evidence>
<evidence type="ECO:0000256" key="1">
    <source>
        <dbReference type="ARBA" id="ARBA00008831"/>
    </source>
</evidence>
<dbReference type="InterPro" id="IPR041431">
    <property type="entry name" value="Mvd1_C"/>
</dbReference>
<comment type="similarity">
    <text evidence="1">Belongs to the diphosphomevalonate decarboxylase family.</text>
</comment>
<keyword evidence="7" id="KW-0456">Lyase</keyword>
<feature type="domain" description="Diphosphomevalonate decarboxylase-like N-terminal" evidence="9">
    <location>
        <begin position="7"/>
        <end position="159"/>
    </location>
</feature>
<accession>A0ABN6SK12</accession>
<keyword evidence="3" id="KW-0444">Lipid biosynthesis</keyword>
<evidence type="ECO:0000313" key="10">
    <source>
        <dbReference type="EMBL" id="BDR60514.1"/>
    </source>
</evidence>
<evidence type="ECO:0000313" key="11">
    <source>
        <dbReference type="Proteomes" id="UP001321741"/>
    </source>
</evidence>
<protein>
    <recommendedName>
        <fullName evidence="2">diphosphomevalonate decarboxylase</fullName>
        <ecNumber evidence="2">4.1.1.33</ecNumber>
    </recommendedName>
</protein>
<dbReference type="InterPro" id="IPR005935">
    <property type="entry name" value="Mev_decarb"/>
</dbReference>
<dbReference type="Gene3D" id="3.30.230.10">
    <property type="match status" value="1"/>
</dbReference>
<dbReference type="InterPro" id="IPR020568">
    <property type="entry name" value="Ribosomal_Su5_D2-typ_SF"/>
</dbReference>
<dbReference type="Pfam" id="PF22700">
    <property type="entry name" value="MVD-like_N"/>
    <property type="match status" value="1"/>
</dbReference>
<dbReference type="PIRSF" id="PIRSF015950">
    <property type="entry name" value="Mev_P_decrbx"/>
    <property type="match status" value="1"/>
</dbReference>
<reference evidence="10 11" key="1">
    <citation type="journal article" date="2023" name="Microbiol. Spectr.">
        <title>Symbiosis of Carpenter Bees with Uncharacterized Lactic Acid Bacteria Showing NAD Auxotrophy.</title>
        <authorList>
            <person name="Kawasaki S."/>
            <person name="Ozawa K."/>
            <person name="Mori T."/>
            <person name="Yamamoto A."/>
            <person name="Ito M."/>
            <person name="Ohkuma M."/>
            <person name="Sakamoto M."/>
            <person name="Matsutani M."/>
        </authorList>
    </citation>
    <scope>NUCLEOTIDE SEQUENCE [LARGE SCALE GENOMIC DNA]</scope>
    <source>
        <strain evidence="10 11">Kim32-2</strain>
    </source>
</reference>
<dbReference type="PANTHER" id="PTHR10977:SF3">
    <property type="entry name" value="DIPHOSPHOMEVALONATE DECARBOXYLASE"/>
    <property type="match status" value="1"/>
</dbReference>
<dbReference type="SUPFAM" id="SSF54211">
    <property type="entry name" value="Ribosomal protein S5 domain 2-like"/>
    <property type="match status" value="1"/>
</dbReference>
<keyword evidence="4" id="KW-0547">Nucleotide-binding</keyword>